<comment type="caution">
    <text evidence="1">The sequence shown here is derived from an EMBL/GenBank/DDBJ whole genome shotgun (WGS) entry which is preliminary data.</text>
</comment>
<dbReference type="EMBL" id="JAHRIQ010105237">
    <property type="protein sequence ID" value="MEQ2255288.1"/>
    <property type="molecule type" value="Genomic_DNA"/>
</dbReference>
<evidence type="ECO:0000313" key="1">
    <source>
        <dbReference type="EMBL" id="MEQ2255288.1"/>
    </source>
</evidence>
<evidence type="ECO:0000313" key="2">
    <source>
        <dbReference type="Proteomes" id="UP001482620"/>
    </source>
</evidence>
<accession>A0ABV0VDD3</accession>
<organism evidence="1 2">
    <name type="scientific">Ilyodon furcidens</name>
    <name type="common">goldbreast splitfin</name>
    <dbReference type="NCBI Taxonomy" id="33524"/>
    <lineage>
        <taxon>Eukaryota</taxon>
        <taxon>Metazoa</taxon>
        <taxon>Chordata</taxon>
        <taxon>Craniata</taxon>
        <taxon>Vertebrata</taxon>
        <taxon>Euteleostomi</taxon>
        <taxon>Actinopterygii</taxon>
        <taxon>Neopterygii</taxon>
        <taxon>Teleostei</taxon>
        <taxon>Neoteleostei</taxon>
        <taxon>Acanthomorphata</taxon>
        <taxon>Ovalentaria</taxon>
        <taxon>Atherinomorphae</taxon>
        <taxon>Cyprinodontiformes</taxon>
        <taxon>Goodeidae</taxon>
        <taxon>Ilyodon</taxon>
    </lineage>
</organism>
<sequence>MVFNCNSTVISKLQWPLKGVCLLWRANRSLSRTFVMWVVKETGLWSLWTYERSFIVIGKRQNAFDSTRTFSWDRLRLKRCCRILQVVQTGIQYSVVDTIRTCSLVTVQFQPPLHLTCRDRQAGAGDEGSTSII</sequence>
<dbReference type="Proteomes" id="UP001482620">
    <property type="component" value="Unassembled WGS sequence"/>
</dbReference>
<proteinExistence type="predicted"/>
<protein>
    <submittedName>
        <fullName evidence="1">Uncharacterized protein</fullName>
    </submittedName>
</protein>
<reference evidence="1 2" key="1">
    <citation type="submission" date="2021-06" db="EMBL/GenBank/DDBJ databases">
        <authorList>
            <person name="Palmer J.M."/>
        </authorList>
    </citation>
    <scope>NUCLEOTIDE SEQUENCE [LARGE SCALE GENOMIC DNA]</scope>
    <source>
        <strain evidence="2">if_2019</strain>
        <tissue evidence="1">Muscle</tissue>
    </source>
</reference>
<gene>
    <name evidence="1" type="ORF">ILYODFUR_012372</name>
</gene>
<name>A0ABV0VDD3_9TELE</name>
<keyword evidence="2" id="KW-1185">Reference proteome</keyword>